<proteinExistence type="predicted"/>
<comment type="caution">
    <text evidence="1">The sequence shown here is derived from an EMBL/GenBank/DDBJ whole genome shotgun (WGS) entry which is preliminary data.</text>
</comment>
<dbReference type="EMBL" id="JXTB01000757">
    <property type="protein sequence ID" value="PON33121.1"/>
    <property type="molecule type" value="Genomic_DNA"/>
</dbReference>
<gene>
    <name evidence="1" type="ORF">PanWU01x14_355360</name>
</gene>
<reference evidence="2" key="1">
    <citation type="submission" date="2016-06" db="EMBL/GenBank/DDBJ databases">
        <title>Parallel loss of symbiosis genes in relatives of nitrogen-fixing non-legume Parasponia.</title>
        <authorList>
            <person name="Van Velzen R."/>
            <person name="Holmer R."/>
            <person name="Bu F."/>
            <person name="Rutten L."/>
            <person name="Van Zeijl A."/>
            <person name="Liu W."/>
            <person name="Santuari L."/>
            <person name="Cao Q."/>
            <person name="Sharma T."/>
            <person name="Shen D."/>
            <person name="Roswanjaya Y."/>
            <person name="Wardhani T."/>
            <person name="Kalhor M.S."/>
            <person name="Jansen J."/>
            <person name="Van den Hoogen J."/>
            <person name="Gungor B."/>
            <person name="Hartog M."/>
            <person name="Hontelez J."/>
            <person name="Verver J."/>
            <person name="Yang W.-C."/>
            <person name="Schijlen E."/>
            <person name="Repin R."/>
            <person name="Schilthuizen M."/>
            <person name="Schranz E."/>
            <person name="Heidstra R."/>
            <person name="Miyata K."/>
            <person name="Fedorova E."/>
            <person name="Kohlen W."/>
            <person name="Bisseling T."/>
            <person name="Smit S."/>
            <person name="Geurts R."/>
        </authorList>
    </citation>
    <scope>NUCLEOTIDE SEQUENCE [LARGE SCALE GENOMIC DNA]</scope>
    <source>
        <strain evidence="2">cv. WU1-14</strain>
    </source>
</reference>
<dbReference type="OrthoDB" id="10348819at2759"/>
<name>A0A2P5A9A5_PARAD</name>
<evidence type="ECO:0000313" key="2">
    <source>
        <dbReference type="Proteomes" id="UP000237105"/>
    </source>
</evidence>
<protein>
    <submittedName>
        <fullName evidence="1">Uncharacterized protein</fullName>
    </submittedName>
</protein>
<accession>A0A2P5A9A5</accession>
<organism evidence="1 2">
    <name type="scientific">Parasponia andersonii</name>
    <name type="common">Sponia andersonii</name>
    <dbReference type="NCBI Taxonomy" id="3476"/>
    <lineage>
        <taxon>Eukaryota</taxon>
        <taxon>Viridiplantae</taxon>
        <taxon>Streptophyta</taxon>
        <taxon>Embryophyta</taxon>
        <taxon>Tracheophyta</taxon>
        <taxon>Spermatophyta</taxon>
        <taxon>Magnoliopsida</taxon>
        <taxon>eudicotyledons</taxon>
        <taxon>Gunneridae</taxon>
        <taxon>Pentapetalae</taxon>
        <taxon>rosids</taxon>
        <taxon>fabids</taxon>
        <taxon>Rosales</taxon>
        <taxon>Cannabaceae</taxon>
        <taxon>Parasponia</taxon>
    </lineage>
</organism>
<sequence>IATGPPDDRINKQIISLPSDHDLLNKQVLELQTQNEQILQYLKMMMPRTPSLRISCRPIMLGSVM</sequence>
<keyword evidence="2" id="KW-1185">Reference proteome</keyword>
<feature type="non-terminal residue" evidence="1">
    <location>
        <position position="1"/>
    </location>
</feature>
<dbReference type="Proteomes" id="UP000237105">
    <property type="component" value="Unassembled WGS sequence"/>
</dbReference>
<dbReference type="AlphaFoldDB" id="A0A2P5A9A5"/>
<evidence type="ECO:0000313" key="1">
    <source>
        <dbReference type="EMBL" id="PON33121.1"/>
    </source>
</evidence>